<evidence type="ECO:0000313" key="2">
    <source>
        <dbReference type="Proteomes" id="UP000287352"/>
    </source>
</evidence>
<gene>
    <name evidence="1" type="ORF">KTT_22280</name>
</gene>
<organism evidence="1 2">
    <name type="scientific">Tengunoibacter tsumagoiensis</name>
    <dbReference type="NCBI Taxonomy" id="2014871"/>
    <lineage>
        <taxon>Bacteria</taxon>
        <taxon>Bacillati</taxon>
        <taxon>Chloroflexota</taxon>
        <taxon>Ktedonobacteria</taxon>
        <taxon>Ktedonobacterales</taxon>
        <taxon>Dictyobacteraceae</taxon>
        <taxon>Tengunoibacter</taxon>
    </lineage>
</organism>
<evidence type="ECO:0000313" key="1">
    <source>
        <dbReference type="EMBL" id="GCE12369.1"/>
    </source>
</evidence>
<accession>A0A401ZZW8</accession>
<dbReference type="OrthoDB" id="148889at2"/>
<keyword evidence="2" id="KW-1185">Reference proteome</keyword>
<name>A0A401ZZW8_9CHLR</name>
<comment type="caution">
    <text evidence="1">The sequence shown here is derived from an EMBL/GenBank/DDBJ whole genome shotgun (WGS) entry which is preliminary data.</text>
</comment>
<dbReference type="RefSeq" id="WP_126579999.1">
    <property type="nucleotide sequence ID" value="NZ_BIFR01000001.1"/>
</dbReference>
<protein>
    <submittedName>
        <fullName evidence="1">Uncharacterized protein</fullName>
    </submittedName>
</protein>
<dbReference type="AlphaFoldDB" id="A0A401ZZW8"/>
<dbReference type="EMBL" id="BIFR01000001">
    <property type="protein sequence ID" value="GCE12369.1"/>
    <property type="molecule type" value="Genomic_DNA"/>
</dbReference>
<reference evidence="2" key="1">
    <citation type="submission" date="2018-12" db="EMBL/GenBank/DDBJ databases">
        <title>Tengunoibacter tsumagoiensis gen. nov., sp. nov., Dictyobacter kobayashii sp. nov., D. alpinus sp. nov., and D. joshuensis sp. nov. and description of Dictyobacteraceae fam. nov. within the order Ktedonobacterales isolated from Tengu-no-mugimeshi.</title>
        <authorList>
            <person name="Wang C.M."/>
            <person name="Zheng Y."/>
            <person name="Sakai Y."/>
            <person name="Toyoda A."/>
            <person name="Minakuchi Y."/>
            <person name="Abe K."/>
            <person name="Yokota A."/>
            <person name="Yabe S."/>
        </authorList>
    </citation>
    <scope>NUCLEOTIDE SEQUENCE [LARGE SCALE GENOMIC DNA]</scope>
    <source>
        <strain evidence="2">Uno3</strain>
    </source>
</reference>
<proteinExistence type="predicted"/>
<dbReference type="Proteomes" id="UP000287352">
    <property type="component" value="Unassembled WGS sequence"/>
</dbReference>
<sequence length="260" mass="29913">MQFPYNRYQTLAEPLPVTYPAGAESLARLVSQTVSQANQKLTQLLQLAPPELDLLVVDMSDWHLAPHEEDEEVEAPHPYLTQVTPRLTLVVPVEFDALFGEMVPEKVAFMLYHEVALAFIEADPRPWPENNPLWADEWQFKFAALWLAREINGVQDVVNQDLFTEYEDLFEPEPDGKTPDTVRGFDWYADTTPEDYLGYELLLERFAADLLTKYGVKILPSFLTLYRQEREELLSDDVTAILSSVLGPDGNEWLEELIYF</sequence>